<comment type="caution">
    <text evidence="4">The sequence shown here is derived from an EMBL/GenBank/DDBJ whole genome shotgun (WGS) entry which is preliminary data.</text>
</comment>
<feature type="modified residue" description="N6-lipoyllysine" evidence="2">
    <location>
        <position position="63"/>
    </location>
</feature>
<dbReference type="HAMAP" id="MF_00272">
    <property type="entry name" value="GcvH"/>
    <property type="match status" value="1"/>
</dbReference>
<keyword evidence="5" id="KW-1185">Reference proteome</keyword>
<evidence type="ECO:0000313" key="5">
    <source>
        <dbReference type="Proteomes" id="UP001196301"/>
    </source>
</evidence>
<sequence length="126" mass="14201">MEILNDRKYSPKHTWAKLDGEYAYIGVTDFAQDQLGEVLYVEVPEVEDELTKDSDFGVIESSKVASELIAPISGEVVEVNDEKLEDEPEYVNEAPYDAWICKIKVADMAEYEGLLTAEQYEATLAE</sequence>
<dbReference type="PROSITE" id="PS50968">
    <property type="entry name" value="BIOTINYL_LIPOYL"/>
    <property type="match status" value="1"/>
</dbReference>
<name>A0ABS6DUX6_9FIRM</name>
<accession>A0ABS6DUX6</accession>
<evidence type="ECO:0000313" key="4">
    <source>
        <dbReference type="EMBL" id="MBU5335606.1"/>
    </source>
</evidence>
<dbReference type="NCBIfam" id="TIGR00527">
    <property type="entry name" value="gcvH"/>
    <property type="match status" value="1"/>
</dbReference>
<feature type="domain" description="Lipoyl-binding" evidence="3">
    <location>
        <begin position="22"/>
        <end position="104"/>
    </location>
</feature>
<dbReference type="RefSeq" id="WP_216568746.1">
    <property type="nucleotide sequence ID" value="NZ_JAHLOQ010000007.1"/>
</dbReference>
<organism evidence="4 5">
    <name type="scientific">Intestinibacter bartlettii</name>
    <dbReference type="NCBI Taxonomy" id="261299"/>
    <lineage>
        <taxon>Bacteria</taxon>
        <taxon>Bacillati</taxon>
        <taxon>Bacillota</taxon>
        <taxon>Clostridia</taxon>
        <taxon>Peptostreptococcales</taxon>
        <taxon>Peptostreptococcaceae</taxon>
        <taxon>Intestinibacter</taxon>
    </lineage>
</organism>
<evidence type="ECO:0000259" key="3">
    <source>
        <dbReference type="PROSITE" id="PS50968"/>
    </source>
</evidence>
<dbReference type="InterPro" id="IPR033753">
    <property type="entry name" value="GCV_H/Fam206"/>
</dbReference>
<dbReference type="PANTHER" id="PTHR11715">
    <property type="entry name" value="GLYCINE CLEAVAGE SYSTEM H PROTEIN"/>
    <property type="match status" value="1"/>
</dbReference>
<reference evidence="4 5" key="1">
    <citation type="submission" date="2021-06" db="EMBL/GenBank/DDBJ databases">
        <authorList>
            <person name="Sun Q."/>
            <person name="Li D."/>
        </authorList>
    </citation>
    <scope>NUCLEOTIDE SEQUENCE [LARGE SCALE GENOMIC DNA]</scope>
    <source>
        <strain evidence="4 5">N19</strain>
    </source>
</reference>
<gene>
    <name evidence="2 4" type="primary">gcvH</name>
    <name evidence="4" type="ORF">KQI20_04050</name>
</gene>
<comment type="function">
    <text evidence="2">The glycine cleavage system catalyzes the degradation of glycine. The H protein shuttles the methylamine group of glycine from the P protein to the T protein.</text>
</comment>
<evidence type="ECO:0000256" key="2">
    <source>
        <dbReference type="HAMAP-Rule" id="MF_00272"/>
    </source>
</evidence>
<protein>
    <recommendedName>
        <fullName evidence="2">Glycine cleavage system H protein</fullName>
    </recommendedName>
</protein>
<proteinExistence type="inferred from homology"/>
<evidence type="ECO:0000256" key="1">
    <source>
        <dbReference type="ARBA" id="ARBA00022823"/>
    </source>
</evidence>
<dbReference type="EMBL" id="JAHLOQ010000007">
    <property type="protein sequence ID" value="MBU5335606.1"/>
    <property type="molecule type" value="Genomic_DNA"/>
</dbReference>
<dbReference type="Pfam" id="PF01597">
    <property type="entry name" value="GCV_H"/>
    <property type="match status" value="1"/>
</dbReference>
<keyword evidence="1 2" id="KW-0450">Lipoyl</keyword>
<dbReference type="InterPro" id="IPR002930">
    <property type="entry name" value="GCV_H"/>
</dbReference>
<dbReference type="PANTHER" id="PTHR11715:SF3">
    <property type="entry name" value="GLYCINE CLEAVAGE SYSTEM H PROTEIN-RELATED"/>
    <property type="match status" value="1"/>
</dbReference>
<comment type="similarity">
    <text evidence="2">Belongs to the GcvH family.</text>
</comment>
<dbReference type="Proteomes" id="UP001196301">
    <property type="component" value="Unassembled WGS sequence"/>
</dbReference>
<dbReference type="NCBIfam" id="NF002270">
    <property type="entry name" value="PRK01202.1"/>
    <property type="match status" value="1"/>
</dbReference>
<dbReference type="CDD" id="cd06848">
    <property type="entry name" value="GCS_H"/>
    <property type="match status" value="1"/>
</dbReference>
<dbReference type="InterPro" id="IPR017453">
    <property type="entry name" value="GCV_H_sub"/>
</dbReference>
<comment type="cofactor">
    <cofactor evidence="2">
        <name>(R)-lipoate</name>
        <dbReference type="ChEBI" id="CHEBI:83088"/>
    </cofactor>
    <text evidence="2">Binds 1 lipoyl cofactor covalently.</text>
</comment>
<dbReference type="InterPro" id="IPR000089">
    <property type="entry name" value="Biotin_lipoyl"/>
</dbReference>
<comment type="subunit">
    <text evidence="2">The glycine cleavage system is composed of four proteins: P, T, L and H.</text>
</comment>